<evidence type="ECO:0008006" key="11">
    <source>
        <dbReference type="Google" id="ProtNLM"/>
    </source>
</evidence>
<feature type="domain" description="PAC" evidence="6">
    <location>
        <begin position="588"/>
        <end position="640"/>
    </location>
</feature>
<dbReference type="InterPro" id="IPR001789">
    <property type="entry name" value="Sig_transdc_resp-reg_receiver"/>
</dbReference>
<dbReference type="InterPro" id="IPR013655">
    <property type="entry name" value="PAS_fold_3"/>
</dbReference>
<dbReference type="Proteomes" id="UP000093044">
    <property type="component" value="Chromosome"/>
</dbReference>
<keyword evidence="10" id="KW-1185">Reference proteome</keyword>
<dbReference type="InterPro" id="IPR000160">
    <property type="entry name" value="GGDEF_dom"/>
</dbReference>
<dbReference type="GO" id="GO:0000160">
    <property type="term" value="P:phosphorelay signal transduction system"/>
    <property type="evidence" value="ECO:0007669"/>
    <property type="project" value="InterPro"/>
</dbReference>
<dbReference type="PROSITE" id="PS50110">
    <property type="entry name" value="RESPONSE_REGULATORY"/>
    <property type="match status" value="1"/>
</dbReference>
<dbReference type="NCBIfam" id="TIGR00254">
    <property type="entry name" value="GGDEF"/>
    <property type="match status" value="1"/>
</dbReference>
<dbReference type="CDD" id="cd00077">
    <property type="entry name" value="HDc"/>
    <property type="match status" value="1"/>
</dbReference>
<dbReference type="SMART" id="SM00086">
    <property type="entry name" value="PAC"/>
    <property type="match status" value="2"/>
</dbReference>
<dbReference type="Gene3D" id="3.40.50.2300">
    <property type="match status" value="1"/>
</dbReference>
<dbReference type="CDD" id="cd00130">
    <property type="entry name" value="PAS"/>
    <property type="match status" value="2"/>
</dbReference>
<dbReference type="InterPro" id="IPR029016">
    <property type="entry name" value="GAF-like_dom_sf"/>
</dbReference>
<dbReference type="InterPro" id="IPR029787">
    <property type="entry name" value="Nucleotide_cyclase"/>
</dbReference>
<dbReference type="GO" id="GO:0016301">
    <property type="term" value="F:kinase activity"/>
    <property type="evidence" value="ECO:0007669"/>
    <property type="project" value="UniProtKB-KW"/>
</dbReference>
<dbReference type="STRING" id="1197717.BED41_07845"/>
<dbReference type="SUPFAM" id="SSF55781">
    <property type="entry name" value="GAF domain-like"/>
    <property type="match status" value="1"/>
</dbReference>
<evidence type="ECO:0000259" key="6">
    <source>
        <dbReference type="PROSITE" id="PS50113"/>
    </source>
</evidence>
<dbReference type="InterPro" id="IPR000014">
    <property type="entry name" value="PAS"/>
</dbReference>
<dbReference type="Gene3D" id="3.30.450.20">
    <property type="entry name" value="PAS domain"/>
    <property type="match status" value="2"/>
</dbReference>
<reference evidence="9" key="1">
    <citation type="submission" date="2016-08" db="EMBL/GenBank/DDBJ databases">
        <title>Complete genome of Cloacibacillus porcorum.</title>
        <authorList>
            <person name="Looft T."/>
            <person name="Bayles D.O."/>
            <person name="Alt D.P."/>
        </authorList>
    </citation>
    <scope>NUCLEOTIDE SEQUENCE [LARGE SCALE GENOMIC DNA]</scope>
    <source>
        <strain evidence="9">CL-84</strain>
    </source>
</reference>
<dbReference type="RefSeq" id="WP_066744647.1">
    <property type="nucleotide sequence ID" value="NZ_CP016757.1"/>
</dbReference>
<dbReference type="SUPFAM" id="SSF52172">
    <property type="entry name" value="CheY-like"/>
    <property type="match status" value="1"/>
</dbReference>
<dbReference type="PROSITE" id="PS51832">
    <property type="entry name" value="HD_GYP"/>
    <property type="match status" value="1"/>
</dbReference>
<sequence length="1002" mass="113167">MRNKLLIISPLEDERAAIKEILSPDKWTALEAANSGEALSVVKSEGEGVTAVIFAVAADEIDFFTFAKDAARYAASAKIPAMVIADKDSVELKLMAFDFGICDVMIKPIAADILRQRIKNITDASRSREALGNIIRLQKREFHRYKQPILDGLRSMMEYNNLESGRHIKRMQLFTQTLLEEVVRRYPEYGIDDNHILMIAEAASLHDIGKSAVPETILNKPGPLTAQEFDIMKTHAQQGYEILENLNKNAENCDRLFMRYAMDICLYHHERWDGRGYPKGLTGDTIPIHAQTVGLVDCYDALTNDRIYRKAISHGDACTMIIDGKCGAFSPRLLACFKNVKNTFLELSEAYSDNPSAASTAEPPVYGLRPAVKREMAQEAKLFDDRGCDNGAASNFIGVNRYLDDANLTLIYTGCGFFDLFKYTKEEIASRFHNHYLEMIYPPDRQRLLSSFKKYVAADSPFELVYRVMAKGGTLVWVLDKTVSLVDGDGVRYYSSLLIDITKIKEREEILLRSLERYKIIIDQSNDIIFEWDIMSDEFFISPNWYKKYDYQPAGSGVKIKENPCVHPDDVQAVRRILDAMSTGTAYMEEELRIADNLGNYHWGRVRATALFDEMGNPFRVIGVIMDIDSDRRQTYELRIKAERDSLTKLYNKNTGREQVERHLQTMVPGDMGAMFIIDVDNFKHINDSYGHMFGDAVLSKLAENISSIFRSSDVVSRIGGDEFMVFMPHIPNAATAYSHAEQILNAFGGILHENMYSRNLSCSIGVAIATSEENDFQSLFSHADQALYQAKRCGKNNYVAYGERTEAVPQMEDSGASSRTSGSSIESENQLGVNPSEMLRLTFDTLRERGGFDSALNLILNIIGKMFNVSRAYIFESTEDGLYVNNTYEWCNDGIEPQITLLVNIPILDFGGDYRKNFNEEGIFYCPNLEDCSEELQELLGAQGILSTLQVSITEEGKFKGFVGFDDCVIHRLWTQDQINALVFIARLISEIICERRGSGQ</sequence>
<dbReference type="KEGG" id="cpor:BED41_07845"/>
<dbReference type="InterPro" id="IPR011006">
    <property type="entry name" value="CheY-like_superfamily"/>
</dbReference>
<dbReference type="Gene3D" id="3.30.450.40">
    <property type="match status" value="1"/>
</dbReference>
<evidence type="ECO:0000256" key="1">
    <source>
        <dbReference type="ARBA" id="ARBA00022679"/>
    </source>
</evidence>
<dbReference type="NCBIfam" id="TIGR00229">
    <property type="entry name" value="sensory_box"/>
    <property type="match status" value="1"/>
</dbReference>
<evidence type="ECO:0000256" key="2">
    <source>
        <dbReference type="ARBA" id="ARBA00022777"/>
    </source>
</evidence>
<feature type="domain" description="GGDEF" evidence="7">
    <location>
        <begin position="671"/>
        <end position="804"/>
    </location>
</feature>
<dbReference type="SUPFAM" id="SSF109604">
    <property type="entry name" value="HD-domain/PDEase-like"/>
    <property type="match status" value="1"/>
</dbReference>
<feature type="domain" description="Response regulatory" evidence="5">
    <location>
        <begin position="4"/>
        <end position="122"/>
    </location>
</feature>
<evidence type="ECO:0000256" key="4">
    <source>
        <dbReference type="SAM" id="MobiDB-lite"/>
    </source>
</evidence>
<dbReference type="InterPro" id="IPR003607">
    <property type="entry name" value="HD/PDEase_dom"/>
</dbReference>
<comment type="caution">
    <text evidence="3">Lacks conserved residue(s) required for the propagation of feature annotation.</text>
</comment>
<dbReference type="Pfam" id="PF08447">
    <property type="entry name" value="PAS_3"/>
    <property type="match status" value="2"/>
</dbReference>
<name>A0A1B2I4Y5_9BACT</name>
<dbReference type="InterPro" id="IPR000700">
    <property type="entry name" value="PAS-assoc_C"/>
</dbReference>
<dbReference type="CDD" id="cd01949">
    <property type="entry name" value="GGDEF"/>
    <property type="match status" value="1"/>
</dbReference>
<accession>A0A1B2I4Y5</accession>
<keyword evidence="1" id="KW-0808">Transferase</keyword>
<dbReference type="InterPro" id="IPR001610">
    <property type="entry name" value="PAC"/>
</dbReference>
<dbReference type="PANTHER" id="PTHR45228:SF5">
    <property type="entry name" value="CYCLIC DI-GMP PHOSPHODIESTERASE VC_1348-RELATED"/>
    <property type="match status" value="1"/>
</dbReference>
<keyword evidence="2" id="KW-0418">Kinase</keyword>
<feature type="domain" description="PAC" evidence="6">
    <location>
        <begin position="462"/>
        <end position="513"/>
    </location>
</feature>
<dbReference type="InterPro" id="IPR043128">
    <property type="entry name" value="Rev_trsase/Diguanyl_cyclase"/>
</dbReference>
<dbReference type="PROSITE" id="PS50113">
    <property type="entry name" value="PAC"/>
    <property type="match status" value="2"/>
</dbReference>
<dbReference type="SUPFAM" id="SSF55785">
    <property type="entry name" value="PYP-like sensor domain (PAS domain)"/>
    <property type="match status" value="2"/>
</dbReference>
<evidence type="ECO:0000256" key="3">
    <source>
        <dbReference type="PROSITE-ProRule" id="PRU00169"/>
    </source>
</evidence>
<feature type="region of interest" description="Disordered" evidence="4">
    <location>
        <begin position="810"/>
        <end position="831"/>
    </location>
</feature>
<dbReference type="Gene3D" id="3.30.70.270">
    <property type="match status" value="1"/>
</dbReference>
<dbReference type="Pfam" id="PF13487">
    <property type="entry name" value="HD_5"/>
    <property type="match status" value="1"/>
</dbReference>
<dbReference type="FunFam" id="3.30.70.270:FF:000001">
    <property type="entry name" value="Diguanylate cyclase domain protein"/>
    <property type="match status" value="1"/>
</dbReference>
<dbReference type="PROSITE" id="PS50887">
    <property type="entry name" value="GGDEF"/>
    <property type="match status" value="1"/>
</dbReference>
<dbReference type="SUPFAM" id="SSF55073">
    <property type="entry name" value="Nucleotide cyclase"/>
    <property type="match status" value="1"/>
</dbReference>
<dbReference type="InterPro" id="IPR003018">
    <property type="entry name" value="GAF"/>
</dbReference>
<evidence type="ECO:0000259" key="7">
    <source>
        <dbReference type="PROSITE" id="PS50887"/>
    </source>
</evidence>
<protein>
    <recommendedName>
        <fullName evidence="11">Diguanylate cyclase</fullName>
    </recommendedName>
</protein>
<dbReference type="SMART" id="SM00267">
    <property type="entry name" value="GGDEF"/>
    <property type="match status" value="1"/>
</dbReference>
<dbReference type="EMBL" id="CP016757">
    <property type="protein sequence ID" value="ANZ44997.1"/>
    <property type="molecule type" value="Genomic_DNA"/>
</dbReference>
<feature type="domain" description="HD-GYP" evidence="8">
    <location>
        <begin position="142"/>
        <end position="353"/>
    </location>
</feature>
<dbReference type="Pfam" id="PF01590">
    <property type="entry name" value="GAF"/>
    <property type="match status" value="1"/>
</dbReference>
<dbReference type="InterPro" id="IPR037522">
    <property type="entry name" value="HD_GYP_dom"/>
</dbReference>
<organism evidence="9 10">
    <name type="scientific">Cloacibacillus porcorum</name>
    <dbReference type="NCBI Taxonomy" id="1197717"/>
    <lineage>
        <taxon>Bacteria</taxon>
        <taxon>Thermotogati</taxon>
        <taxon>Synergistota</taxon>
        <taxon>Synergistia</taxon>
        <taxon>Synergistales</taxon>
        <taxon>Synergistaceae</taxon>
        <taxon>Cloacibacillus</taxon>
    </lineage>
</organism>
<evidence type="ECO:0000259" key="5">
    <source>
        <dbReference type="PROSITE" id="PS50110"/>
    </source>
</evidence>
<evidence type="ECO:0000313" key="10">
    <source>
        <dbReference type="Proteomes" id="UP000093044"/>
    </source>
</evidence>
<dbReference type="InterPro" id="IPR035965">
    <property type="entry name" value="PAS-like_dom_sf"/>
</dbReference>
<dbReference type="AlphaFoldDB" id="A0A1B2I4Y5"/>
<dbReference type="InterPro" id="IPR052020">
    <property type="entry name" value="Cyclic_di-GMP/3'3'-cGAMP_PDE"/>
</dbReference>
<proteinExistence type="predicted"/>
<dbReference type="GeneID" id="83057762"/>
<dbReference type="Pfam" id="PF00990">
    <property type="entry name" value="GGDEF"/>
    <property type="match status" value="1"/>
</dbReference>
<evidence type="ECO:0000313" key="9">
    <source>
        <dbReference type="EMBL" id="ANZ44997.1"/>
    </source>
</evidence>
<evidence type="ECO:0000259" key="8">
    <source>
        <dbReference type="PROSITE" id="PS51832"/>
    </source>
</evidence>
<feature type="compositionally biased region" description="Low complexity" evidence="4">
    <location>
        <begin position="815"/>
        <end position="829"/>
    </location>
</feature>
<dbReference type="PANTHER" id="PTHR45228">
    <property type="entry name" value="CYCLIC DI-GMP PHOSPHODIESTERASE TM_0186-RELATED"/>
    <property type="match status" value="1"/>
</dbReference>
<gene>
    <name evidence="9" type="ORF">BED41_07845</name>
</gene>
<dbReference type="Gene3D" id="1.10.3210.10">
    <property type="entry name" value="Hypothetical protein af1432"/>
    <property type="match status" value="1"/>
</dbReference>